<dbReference type="RefSeq" id="WP_067774399.1">
    <property type="nucleotide sequence ID" value="NZ_LIGX01000018.1"/>
</dbReference>
<dbReference type="KEGG" id="agl:PYTT_1607"/>
<protein>
    <submittedName>
        <fullName evidence="1">Uncharacterized protein</fullName>
    </submittedName>
</protein>
<proteinExistence type="predicted"/>
<evidence type="ECO:0000313" key="2">
    <source>
        <dbReference type="Proteomes" id="UP000176204"/>
    </source>
</evidence>
<dbReference type="Proteomes" id="UP000176204">
    <property type="component" value="Chromosome I"/>
</dbReference>
<keyword evidence="2" id="KW-1185">Reference proteome</keyword>
<organism evidence="1 2">
    <name type="scientific">Akkermansia glycaniphila</name>
    <dbReference type="NCBI Taxonomy" id="1679444"/>
    <lineage>
        <taxon>Bacteria</taxon>
        <taxon>Pseudomonadati</taxon>
        <taxon>Verrucomicrobiota</taxon>
        <taxon>Verrucomicrobiia</taxon>
        <taxon>Verrucomicrobiales</taxon>
        <taxon>Akkermansiaceae</taxon>
        <taxon>Akkermansia</taxon>
    </lineage>
</organism>
<name>A0A1H6LW61_9BACT</name>
<dbReference type="AlphaFoldDB" id="A0A1H6LW61"/>
<reference evidence="2" key="1">
    <citation type="submission" date="2016-09" db="EMBL/GenBank/DDBJ databases">
        <authorList>
            <person name="Koehorst J."/>
        </authorList>
    </citation>
    <scope>NUCLEOTIDE SEQUENCE [LARGE SCALE GENOMIC DNA]</scope>
</reference>
<dbReference type="EMBL" id="LT629973">
    <property type="protein sequence ID" value="SEH90740.1"/>
    <property type="molecule type" value="Genomic_DNA"/>
</dbReference>
<gene>
    <name evidence="1" type="ORF">PYTT_1607</name>
</gene>
<sequence length="389" mass="40933">MARGSRCKVKADGSCPDAADVFRLMLCAGSWRASQGVGSVPERCGVSALCHEVAACLCGGADGCGDEAAGAAAWIRAEEEALCARVFSGGRDGVVSARGQELSLMADGREVLRGRADAVFLDERGSRVVVCAYDWAAGRDADGCGDGWRLAALAVLLARELGCVPQVYAAVLRPFAVEREVAPVFFCPADVVAAREAILDVLARAVREDVPCDVSEAACRGCRARGVCRAFSRGVEEWSVADVERVWQELPPSRKLAAFRLARLAEGVAARIDACCEAELKAGGEIPGLALSPGRQLFSVADASEAFSLLSARFPRHVSAVSFARGCRVSVSDLERLVHAARREEEASASVKGSRVLLRDLLAPCSEVRFSRGSLRECGGAGAAPGCPF</sequence>
<evidence type="ECO:0000313" key="1">
    <source>
        <dbReference type="EMBL" id="SEH90740.1"/>
    </source>
</evidence>
<accession>A0A1H6LW61</accession>